<proteinExistence type="predicted"/>
<evidence type="ECO:0000313" key="3">
    <source>
        <dbReference type="Proteomes" id="UP001564408"/>
    </source>
</evidence>
<feature type="compositionally biased region" description="Low complexity" evidence="1">
    <location>
        <begin position="180"/>
        <end position="189"/>
    </location>
</feature>
<organism evidence="2 3">
    <name type="scientific">Thioalkalicoccus limnaeus</name>
    <dbReference type="NCBI Taxonomy" id="120681"/>
    <lineage>
        <taxon>Bacteria</taxon>
        <taxon>Pseudomonadati</taxon>
        <taxon>Pseudomonadota</taxon>
        <taxon>Gammaproteobacteria</taxon>
        <taxon>Chromatiales</taxon>
        <taxon>Chromatiaceae</taxon>
        <taxon>Thioalkalicoccus</taxon>
    </lineage>
</organism>
<keyword evidence="3" id="KW-1185">Reference proteome</keyword>
<accession>A0ABV4BGU6</accession>
<protein>
    <submittedName>
        <fullName evidence="2">Phage tail protein</fullName>
    </submittedName>
</protein>
<evidence type="ECO:0000313" key="2">
    <source>
        <dbReference type="EMBL" id="MEY6433751.1"/>
    </source>
</evidence>
<reference evidence="2 3" key="1">
    <citation type="submission" date="2024-05" db="EMBL/GenBank/DDBJ databases">
        <title>Genome Sequence and Characterization of the New Strain Purple Sulfur Bacterium of Genus Thioalkalicoccus.</title>
        <authorList>
            <person name="Bryantseva I.A."/>
            <person name="Kyndt J.A."/>
            <person name="Imhoff J.F."/>
        </authorList>
    </citation>
    <scope>NUCLEOTIDE SEQUENCE [LARGE SCALE GENOMIC DNA]</scope>
    <source>
        <strain evidence="2 3">Um2</strain>
    </source>
</reference>
<comment type="caution">
    <text evidence="2">The sequence shown here is derived from an EMBL/GenBank/DDBJ whole genome shotgun (WGS) entry which is preliminary data.</text>
</comment>
<dbReference type="Pfam" id="PF09684">
    <property type="entry name" value="Tail_P2_I"/>
    <property type="match status" value="1"/>
</dbReference>
<gene>
    <name evidence="2" type="ORF">ABC977_15205</name>
</gene>
<name>A0ABV4BGU6_9GAMM</name>
<dbReference type="Proteomes" id="UP001564408">
    <property type="component" value="Unassembled WGS sequence"/>
</dbReference>
<dbReference type="EMBL" id="JBDKXB010000027">
    <property type="protein sequence ID" value="MEY6433751.1"/>
    <property type="molecule type" value="Genomic_DNA"/>
</dbReference>
<dbReference type="InterPro" id="IPR006521">
    <property type="entry name" value="Tail_protein_I"/>
</dbReference>
<dbReference type="RefSeq" id="WP_369668138.1">
    <property type="nucleotide sequence ID" value="NZ_JBDKXB010000027.1"/>
</dbReference>
<feature type="region of interest" description="Disordered" evidence="1">
    <location>
        <begin position="177"/>
        <end position="208"/>
    </location>
</feature>
<feature type="compositionally biased region" description="Basic and acidic residues" evidence="1">
    <location>
        <begin position="190"/>
        <end position="202"/>
    </location>
</feature>
<evidence type="ECO:0000256" key="1">
    <source>
        <dbReference type="SAM" id="MobiDB-lite"/>
    </source>
</evidence>
<sequence length="208" mass="22674">MMNRIEIEQLLPEVFRRAAVPGEPLAELLEVMARFQTPAETAIERIETYFNPRIAPESFLPMLAAWVDLARLVGGTGTRDPGRDWPLDPGRLRELILAAAELSQWRGTGHGLKRFLEIATGTSGFLLDESGAGGDGTPRPFHLLVKAPASARAQQRLIERILVQEKPAYLTHELVFTEDPASPAGPSPAARDDEPAPKRPDVEGTGGP</sequence>